<dbReference type="PANTHER" id="PTHR33204:SF37">
    <property type="entry name" value="HTH-TYPE TRANSCRIPTIONAL REGULATOR YODB"/>
    <property type="match status" value="1"/>
</dbReference>
<dbReference type="InterPro" id="IPR036390">
    <property type="entry name" value="WH_DNA-bd_sf"/>
</dbReference>
<proteinExistence type="predicted"/>
<keyword evidence="3" id="KW-0804">Transcription</keyword>
<keyword evidence="1" id="KW-0805">Transcription regulation</keyword>
<dbReference type="PANTHER" id="PTHR33204">
    <property type="entry name" value="TRANSCRIPTIONAL REGULATOR, MARR FAMILY"/>
    <property type="match status" value="1"/>
</dbReference>
<protein>
    <submittedName>
        <fullName evidence="5">Transcriptional regulator</fullName>
    </submittedName>
</protein>
<dbReference type="InterPro" id="IPR036388">
    <property type="entry name" value="WH-like_DNA-bd_sf"/>
</dbReference>
<keyword evidence="6" id="KW-1185">Reference proteome</keyword>
<dbReference type="SUPFAM" id="SSF46785">
    <property type="entry name" value="Winged helix' DNA-binding domain"/>
    <property type="match status" value="1"/>
</dbReference>
<evidence type="ECO:0000256" key="3">
    <source>
        <dbReference type="ARBA" id="ARBA00023163"/>
    </source>
</evidence>
<evidence type="ECO:0000259" key="4">
    <source>
        <dbReference type="PROSITE" id="PS51118"/>
    </source>
</evidence>
<evidence type="ECO:0000256" key="1">
    <source>
        <dbReference type="ARBA" id="ARBA00023015"/>
    </source>
</evidence>
<dbReference type="Gene3D" id="1.10.10.10">
    <property type="entry name" value="Winged helix-like DNA-binding domain superfamily/Winged helix DNA-binding domain"/>
    <property type="match status" value="1"/>
</dbReference>
<accession>A0A6I4P108</accession>
<organism evidence="5 6">
    <name type="scientific">Agromyces seonyuensis</name>
    <dbReference type="NCBI Taxonomy" id="2662446"/>
    <lineage>
        <taxon>Bacteria</taxon>
        <taxon>Bacillati</taxon>
        <taxon>Actinomycetota</taxon>
        <taxon>Actinomycetes</taxon>
        <taxon>Micrococcales</taxon>
        <taxon>Microbacteriaceae</taxon>
        <taxon>Agromyces</taxon>
    </lineage>
</organism>
<dbReference type="Pfam" id="PF01638">
    <property type="entry name" value="HxlR"/>
    <property type="match status" value="1"/>
</dbReference>
<reference evidence="5 6" key="1">
    <citation type="submission" date="2019-12" db="EMBL/GenBank/DDBJ databases">
        <authorList>
            <person name="Kim Y.S."/>
        </authorList>
    </citation>
    <scope>NUCLEOTIDE SEQUENCE [LARGE SCALE GENOMIC DNA]</scope>
    <source>
        <strain evidence="5 6">MMS17-SY077</strain>
    </source>
</reference>
<keyword evidence="2" id="KW-0238">DNA-binding</keyword>
<evidence type="ECO:0000313" key="6">
    <source>
        <dbReference type="Proteomes" id="UP000438182"/>
    </source>
</evidence>
<gene>
    <name evidence="5" type="ORF">GB864_17520</name>
</gene>
<dbReference type="PROSITE" id="PS51118">
    <property type="entry name" value="HTH_HXLR"/>
    <property type="match status" value="1"/>
</dbReference>
<feature type="domain" description="HTH hxlR-type" evidence="4">
    <location>
        <begin position="15"/>
        <end position="115"/>
    </location>
</feature>
<dbReference type="AlphaFoldDB" id="A0A6I4P108"/>
<dbReference type="InterPro" id="IPR002577">
    <property type="entry name" value="HTH_HxlR"/>
</dbReference>
<sequence length="123" mass="12859">MTERASDPALVAPRCDAAITLAFSVLGKRWNGVILDALSQGASSFVTIRKAVAGISDAMLSDRLGELCGIGLVIRDVHPGPPVTVTYTLTTAGERLIPVLAQLGDWASENLVVEHPAKAPARA</sequence>
<name>A0A6I4P108_9MICO</name>
<dbReference type="RefSeq" id="WP_160426980.1">
    <property type="nucleotide sequence ID" value="NZ_WSTA01000127.1"/>
</dbReference>
<dbReference type="Proteomes" id="UP000438182">
    <property type="component" value="Unassembled WGS sequence"/>
</dbReference>
<evidence type="ECO:0000313" key="5">
    <source>
        <dbReference type="EMBL" id="MWC00344.1"/>
    </source>
</evidence>
<comment type="caution">
    <text evidence="5">The sequence shown here is derived from an EMBL/GenBank/DDBJ whole genome shotgun (WGS) entry which is preliminary data.</text>
</comment>
<evidence type="ECO:0000256" key="2">
    <source>
        <dbReference type="ARBA" id="ARBA00023125"/>
    </source>
</evidence>
<dbReference type="GO" id="GO:0003677">
    <property type="term" value="F:DNA binding"/>
    <property type="evidence" value="ECO:0007669"/>
    <property type="project" value="UniProtKB-KW"/>
</dbReference>
<dbReference type="EMBL" id="WSTA01000127">
    <property type="protein sequence ID" value="MWC00344.1"/>
    <property type="molecule type" value="Genomic_DNA"/>
</dbReference>